<evidence type="ECO:0000313" key="11">
    <source>
        <dbReference type="Proteomes" id="UP001233172"/>
    </source>
</evidence>
<comment type="subcellular location">
    <subcellularLocation>
        <location evidence="1 9">Golgi apparatus membrane</location>
        <topology evidence="1 9">Single-pass type II membrane protein</topology>
    </subcellularLocation>
</comment>
<keyword evidence="9" id="KW-0735">Signal-anchor</keyword>
<accession>A0AAD8EUS5</accession>
<evidence type="ECO:0000256" key="8">
    <source>
        <dbReference type="ARBA" id="ARBA00023180"/>
    </source>
</evidence>
<comment type="similarity">
    <text evidence="2 9">Belongs to the sulfotransferase 2 family.</text>
</comment>
<keyword evidence="8 9" id="KW-0325">Glycoprotein</keyword>
<reference evidence="10" key="1">
    <citation type="journal article" date="2023" name="PLoS Negl. Trop. Dis.">
        <title>A genome sequence for Biomphalaria pfeifferi, the major vector snail for the human-infecting parasite Schistosoma mansoni.</title>
        <authorList>
            <person name="Bu L."/>
            <person name="Lu L."/>
            <person name="Laidemitt M.R."/>
            <person name="Zhang S.M."/>
            <person name="Mutuku M."/>
            <person name="Mkoji G."/>
            <person name="Steinauer M."/>
            <person name="Loker E.S."/>
        </authorList>
    </citation>
    <scope>NUCLEOTIDE SEQUENCE</scope>
    <source>
        <strain evidence="10">KasaAsao</strain>
    </source>
</reference>
<evidence type="ECO:0000256" key="3">
    <source>
        <dbReference type="ARBA" id="ARBA00022679"/>
    </source>
</evidence>
<evidence type="ECO:0000256" key="9">
    <source>
        <dbReference type="RuleBase" id="RU364020"/>
    </source>
</evidence>
<keyword evidence="11" id="KW-1185">Reference proteome</keyword>
<evidence type="ECO:0000256" key="6">
    <source>
        <dbReference type="ARBA" id="ARBA00023034"/>
    </source>
</evidence>
<dbReference type="GO" id="GO:0008146">
    <property type="term" value="F:sulfotransferase activity"/>
    <property type="evidence" value="ECO:0007669"/>
    <property type="project" value="InterPro"/>
</dbReference>
<dbReference type="EMBL" id="JASAOG010000368">
    <property type="protein sequence ID" value="KAK0039981.1"/>
    <property type="molecule type" value="Genomic_DNA"/>
</dbReference>
<evidence type="ECO:0000256" key="5">
    <source>
        <dbReference type="ARBA" id="ARBA00022989"/>
    </source>
</evidence>
<evidence type="ECO:0000256" key="4">
    <source>
        <dbReference type="ARBA" id="ARBA00022692"/>
    </source>
</evidence>
<dbReference type="PANTHER" id="PTHR12137:SF54">
    <property type="entry name" value="CARBOHYDRATE SULFOTRANSFERASE"/>
    <property type="match status" value="1"/>
</dbReference>
<evidence type="ECO:0000256" key="1">
    <source>
        <dbReference type="ARBA" id="ARBA00004323"/>
    </source>
</evidence>
<organism evidence="10 11">
    <name type="scientific">Biomphalaria pfeifferi</name>
    <name type="common">Bloodfluke planorb</name>
    <name type="synonym">Freshwater snail</name>
    <dbReference type="NCBI Taxonomy" id="112525"/>
    <lineage>
        <taxon>Eukaryota</taxon>
        <taxon>Metazoa</taxon>
        <taxon>Spiralia</taxon>
        <taxon>Lophotrochozoa</taxon>
        <taxon>Mollusca</taxon>
        <taxon>Gastropoda</taxon>
        <taxon>Heterobranchia</taxon>
        <taxon>Euthyneura</taxon>
        <taxon>Panpulmonata</taxon>
        <taxon>Hygrophila</taxon>
        <taxon>Lymnaeoidea</taxon>
        <taxon>Planorbidae</taxon>
        <taxon>Biomphalaria</taxon>
    </lineage>
</organism>
<dbReference type="GO" id="GO:0000139">
    <property type="term" value="C:Golgi membrane"/>
    <property type="evidence" value="ECO:0007669"/>
    <property type="project" value="UniProtKB-SubCell"/>
</dbReference>
<protein>
    <recommendedName>
        <fullName evidence="9">Carbohydrate sulfotransferase</fullName>
        <ecNumber evidence="9">2.8.2.-</ecNumber>
    </recommendedName>
</protein>
<dbReference type="InterPro" id="IPR005331">
    <property type="entry name" value="Sulfotransferase"/>
</dbReference>
<keyword evidence="4" id="KW-0812">Transmembrane</keyword>
<dbReference type="InterPro" id="IPR018011">
    <property type="entry name" value="Carb_sulfotrans_8-10"/>
</dbReference>
<sequence length="453" mass="52435">MRYNSFFKWNNRKYLAISAFTCFLIVVTWNNFNAALAGHQLLQRIWSSGRRLIFYLPGIGQSFVNRMAEEKDSTEFILQRLQTRALNMKVACLNNAFMFYNETENSSAISSQEKSFFVNREHRLIYWAIPKIASSFWKRIFRVIDSSNKDGQTIFNITNMEAHLNVPQSMEFLSYSRPEQEVMLASYSKFFFVREPYSRLFSAYVDKLLIPNGLGKTLKKEMVKSGFLDTSKCIWDVSFAELCHYVANATLSGRPIDYHLKPISFQETCRFNASLLGHLETFTEDSRAILFSSNISISKISGHVLDLDSENELGYINDITARTMEVLNTREKQCLGRFEALLRLWKVFQIRGFISKTISFPFYQRIDKPEFIQSHELVYAATQAYGISGPAEVRHRQREEAMLEAYAGLPEETLVMLEHSMSSDCTLLNYPCDIRKRIKLYIAGTNSFNLDLV</sequence>
<dbReference type="Proteomes" id="UP001233172">
    <property type="component" value="Unassembled WGS sequence"/>
</dbReference>
<gene>
    <name evidence="10" type="ORF">Bpfe_030584</name>
</gene>
<keyword evidence="5" id="KW-1133">Transmembrane helix</keyword>
<reference evidence="10" key="2">
    <citation type="submission" date="2023-04" db="EMBL/GenBank/DDBJ databases">
        <authorList>
            <person name="Bu L."/>
            <person name="Lu L."/>
            <person name="Laidemitt M.R."/>
            <person name="Zhang S.M."/>
            <person name="Mutuku M."/>
            <person name="Mkoji G."/>
            <person name="Steinauer M."/>
            <person name="Loker E.S."/>
        </authorList>
    </citation>
    <scope>NUCLEOTIDE SEQUENCE</scope>
    <source>
        <strain evidence="10">KasaAsao</strain>
        <tissue evidence="10">Whole Snail</tissue>
    </source>
</reference>
<evidence type="ECO:0000313" key="10">
    <source>
        <dbReference type="EMBL" id="KAK0039981.1"/>
    </source>
</evidence>
<dbReference type="GO" id="GO:0016051">
    <property type="term" value="P:carbohydrate biosynthetic process"/>
    <property type="evidence" value="ECO:0007669"/>
    <property type="project" value="InterPro"/>
</dbReference>
<comment type="caution">
    <text evidence="10">The sequence shown here is derived from an EMBL/GenBank/DDBJ whole genome shotgun (WGS) entry which is preliminary data.</text>
</comment>
<dbReference type="PANTHER" id="PTHR12137">
    <property type="entry name" value="CARBOHYDRATE SULFOTRANSFERASE"/>
    <property type="match status" value="1"/>
</dbReference>
<keyword evidence="7" id="KW-0472">Membrane</keyword>
<name>A0AAD8EUS5_BIOPF</name>
<evidence type="ECO:0000256" key="7">
    <source>
        <dbReference type="ARBA" id="ARBA00023136"/>
    </source>
</evidence>
<keyword evidence="3 9" id="KW-0808">Transferase</keyword>
<keyword evidence="9" id="KW-0119">Carbohydrate metabolism</keyword>
<proteinExistence type="inferred from homology"/>
<dbReference type="Pfam" id="PF03567">
    <property type="entry name" value="Sulfotransfer_2"/>
    <property type="match status" value="1"/>
</dbReference>
<dbReference type="EC" id="2.8.2.-" evidence="9"/>
<evidence type="ECO:0000256" key="2">
    <source>
        <dbReference type="ARBA" id="ARBA00006339"/>
    </source>
</evidence>
<keyword evidence="6 9" id="KW-0333">Golgi apparatus</keyword>
<dbReference type="AlphaFoldDB" id="A0AAD8EUS5"/>